<dbReference type="Pfam" id="PF13207">
    <property type="entry name" value="AAA_17"/>
    <property type="match status" value="1"/>
</dbReference>
<keyword evidence="3 5" id="KW-0328">Glycosyltransferase</keyword>
<dbReference type="InterPro" id="IPR050582">
    <property type="entry name" value="HAD-like_SerB"/>
</dbReference>
<dbReference type="Gene3D" id="3.40.50.2020">
    <property type="match status" value="1"/>
</dbReference>
<dbReference type="SUPFAM" id="SSF53271">
    <property type="entry name" value="PRTase-like"/>
    <property type="match status" value="1"/>
</dbReference>
<dbReference type="GO" id="GO:0000287">
    <property type="term" value="F:magnesium ion binding"/>
    <property type="evidence" value="ECO:0007669"/>
    <property type="project" value="TreeGrafter"/>
</dbReference>
<evidence type="ECO:0000256" key="1">
    <source>
        <dbReference type="SAM" id="MobiDB-lite"/>
    </source>
</evidence>
<dbReference type="GO" id="GO:0016757">
    <property type="term" value="F:glycosyltransferase activity"/>
    <property type="evidence" value="ECO:0007669"/>
    <property type="project" value="UniProtKB-KW"/>
</dbReference>
<dbReference type="InterPro" id="IPR023214">
    <property type="entry name" value="HAD_sf"/>
</dbReference>
<sequence>MSTKSSGAPTASSSPFAPSDPRAANLSDASSSSTTTTTRPTIIGIYGLPGAGKTHLLNYLEQHLDPSHFSFFDGSQSIASVVPGGLAAFHTLSPIAKTDYRKKAIDRIRGLCAERGKAGIVAGHYMFWTENKGPQYCCTKDDLNTYTHIIYLDVPPAVVKARQEADTARERPRSSVEHLRKWQGAEMKQLRDLCRKHEILFARLERQENVLEHVAQLIKDFQAHSEAYNTTVVEGVIDEVMETQFPGGTPRSVLVIDGDRTLAPQDTGSLFYEKLFQMRRESATQCPLRTLFSSSMGYSYTAFRQATLLYQEAVDEHLFDVICRDVALGVTMYPEFVSLLHAMAGQDHVGAVVVSCGLRRVWEELLKREGLSDTVKVVGGGRLSNGYVVTPAVKAAVVSRLRSQTSSKGLTKVWAFGDSPMDIPMLQAADEAVVVVGEEKRRSKTMDEALRTAIDEDGLMARQVVLPSTAPPRLDIKKLPLFQITSLEFIDSINLRPSKSAVEIIHATNRTAAKLLMTQTRDASISGPALREAHRCVGWYLATEFLSDLVGVEECPIPHVQGNQTTGSRLYHETQTLIVPLMRGGEPMAFGVNDAFPKARFLHAKEAQDVKLENLEDQVTVVLVDSVINSGNSIMKFVERIRELHATVRIVIMAGVVQADAVSEDVGSLKCRLSVHGRISLVALRVSQNKYTGSGVTDTGNRLFNTTHLP</sequence>
<accession>A0A6A6XXX3</accession>
<dbReference type="GO" id="GO:0006564">
    <property type="term" value="P:L-serine biosynthetic process"/>
    <property type="evidence" value="ECO:0007669"/>
    <property type="project" value="TreeGrafter"/>
</dbReference>
<dbReference type="SUPFAM" id="SSF52540">
    <property type="entry name" value="P-loop containing nucleoside triphosphate hydrolases"/>
    <property type="match status" value="1"/>
</dbReference>
<dbReference type="InterPro" id="IPR027417">
    <property type="entry name" value="P-loop_NTPase"/>
</dbReference>
<dbReference type="OrthoDB" id="5416609at2759"/>
<feature type="domain" description="Phosphoribosyltransferase" evidence="2">
    <location>
        <begin position="508"/>
        <end position="706"/>
    </location>
</feature>
<dbReference type="PANTHER" id="PTHR43344">
    <property type="entry name" value="PHOSPHOSERINE PHOSPHATASE"/>
    <property type="match status" value="1"/>
</dbReference>
<dbReference type="Proteomes" id="UP000504636">
    <property type="component" value="Unplaced"/>
</dbReference>
<evidence type="ECO:0000313" key="4">
    <source>
        <dbReference type="Proteomes" id="UP000504636"/>
    </source>
</evidence>
<dbReference type="GO" id="GO:0036424">
    <property type="term" value="F:L-phosphoserine phosphatase activity"/>
    <property type="evidence" value="ECO:0007669"/>
    <property type="project" value="TreeGrafter"/>
</dbReference>
<evidence type="ECO:0000313" key="3">
    <source>
        <dbReference type="EMBL" id="KAF2801280.1"/>
    </source>
</evidence>
<evidence type="ECO:0000313" key="5">
    <source>
        <dbReference type="RefSeq" id="XP_033568244.1"/>
    </source>
</evidence>
<dbReference type="InterPro" id="IPR029057">
    <property type="entry name" value="PRTase-like"/>
</dbReference>
<protein>
    <submittedName>
        <fullName evidence="3 5">Uracil phosphoribosyltransferase</fullName>
    </submittedName>
</protein>
<organism evidence="3">
    <name type="scientific">Mytilinidion resinicola</name>
    <dbReference type="NCBI Taxonomy" id="574789"/>
    <lineage>
        <taxon>Eukaryota</taxon>
        <taxon>Fungi</taxon>
        <taxon>Dikarya</taxon>
        <taxon>Ascomycota</taxon>
        <taxon>Pezizomycotina</taxon>
        <taxon>Dothideomycetes</taxon>
        <taxon>Pleosporomycetidae</taxon>
        <taxon>Mytilinidiales</taxon>
        <taxon>Mytilinidiaceae</taxon>
        <taxon>Mytilinidion</taxon>
    </lineage>
</organism>
<proteinExistence type="predicted"/>
<evidence type="ECO:0000259" key="2">
    <source>
        <dbReference type="Pfam" id="PF14681"/>
    </source>
</evidence>
<dbReference type="GO" id="GO:0005737">
    <property type="term" value="C:cytoplasm"/>
    <property type="evidence" value="ECO:0007669"/>
    <property type="project" value="TreeGrafter"/>
</dbReference>
<dbReference type="InterPro" id="IPR036412">
    <property type="entry name" value="HAD-like_sf"/>
</dbReference>
<dbReference type="RefSeq" id="XP_033568244.1">
    <property type="nucleotide sequence ID" value="XM_033727151.1"/>
</dbReference>
<gene>
    <name evidence="3 5" type="ORF">BDZ99DRAFT_555459</name>
</gene>
<reference evidence="5" key="3">
    <citation type="submission" date="2025-04" db="UniProtKB">
        <authorList>
            <consortium name="RefSeq"/>
        </authorList>
    </citation>
    <scope>IDENTIFICATION</scope>
    <source>
        <strain evidence="5">CBS 304.34</strain>
    </source>
</reference>
<dbReference type="SUPFAM" id="SSF56784">
    <property type="entry name" value="HAD-like"/>
    <property type="match status" value="1"/>
</dbReference>
<keyword evidence="3" id="KW-0808">Transferase</keyword>
<dbReference type="Pfam" id="PF14681">
    <property type="entry name" value="UPRTase"/>
    <property type="match status" value="1"/>
</dbReference>
<name>A0A6A6XXX3_9PEZI</name>
<reference evidence="3 5" key="1">
    <citation type="journal article" date="2020" name="Stud. Mycol.">
        <title>101 Dothideomycetes genomes: a test case for predicting lifestyles and emergence of pathogens.</title>
        <authorList>
            <person name="Haridas S."/>
            <person name="Albert R."/>
            <person name="Binder M."/>
            <person name="Bloem J."/>
            <person name="Labutti K."/>
            <person name="Salamov A."/>
            <person name="Andreopoulos B."/>
            <person name="Baker S."/>
            <person name="Barry K."/>
            <person name="Bills G."/>
            <person name="Bluhm B."/>
            <person name="Cannon C."/>
            <person name="Castanera R."/>
            <person name="Culley D."/>
            <person name="Daum C."/>
            <person name="Ezra D."/>
            <person name="Gonzalez J."/>
            <person name="Henrissat B."/>
            <person name="Kuo A."/>
            <person name="Liang C."/>
            <person name="Lipzen A."/>
            <person name="Lutzoni F."/>
            <person name="Magnuson J."/>
            <person name="Mondo S."/>
            <person name="Nolan M."/>
            <person name="Ohm R."/>
            <person name="Pangilinan J."/>
            <person name="Park H.-J."/>
            <person name="Ramirez L."/>
            <person name="Alfaro M."/>
            <person name="Sun H."/>
            <person name="Tritt A."/>
            <person name="Yoshinaga Y."/>
            <person name="Zwiers L.-H."/>
            <person name="Turgeon B."/>
            <person name="Goodwin S."/>
            <person name="Spatafora J."/>
            <person name="Crous P."/>
            <person name="Grigoriev I."/>
        </authorList>
    </citation>
    <scope>NUCLEOTIDE SEQUENCE</scope>
    <source>
        <strain evidence="3 5">CBS 304.34</strain>
    </source>
</reference>
<dbReference type="CDD" id="cd06223">
    <property type="entry name" value="PRTases_typeI"/>
    <property type="match status" value="1"/>
</dbReference>
<dbReference type="Pfam" id="PF12710">
    <property type="entry name" value="HAD"/>
    <property type="match status" value="1"/>
</dbReference>
<dbReference type="InterPro" id="IPR000836">
    <property type="entry name" value="PRTase_dom"/>
</dbReference>
<feature type="region of interest" description="Disordered" evidence="1">
    <location>
        <begin position="1"/>
        <end position="37"/>
    </location>
</feature>
<dbReference type="GeneID" id="54468044"/>
<dbReference type="EMBL" id="MU003733">
    <property type="protein sequence ID" value="KAF2801280.1"/>
    <property type="molecule type" value="Genomic_DNA"/>
</dbReference>
<dbReference type="AlphaFoldDB" id="A0A6A6XXX3"/>
<keyword evidence="4" id="KW-1185">Reference proteome</keyword>
<dbReference type="PANTHER" id="PTHR43344:SF20">
    <property type="entry name" value="URACIL PHOSPHORIBOSYLTRANSFERASE"/>
    <property type="match status" value="1"/>
</dbReference>
<dbReference type="Gene3D" id="3.40.50.1000">
    <property type="entry name" value="HAD superfamily/HAD-like"/>
    <property type="match status" value="1"/>
</dbReference>
<reference evidence="5" key="2">
    <citation type="submission" date="2020-04" db="EMBL/GenBank/DDBJ databases">
        <authorList>
            <consortium name="NCBI Genome Project"/>
        </authorList>
    </citation>
    <scope>NUCLEOTIDE SEQUENCE</scope>
    <source>
        <strain evidence="5">CBS 304.34</strain>
    </source>
</reference>
<dbReference type="Gene3D" id="3.40.50.300">
    <property type="entry name" value="P-loop containing nucleotide triphosphate hydrolases"/>
    <property type="match status" value="1"/>
</dbReference>